<dbReference type="Gene3D" id="4.10.280.10">
    <property type="entry name" value="Helix-loop-helix DNA-binding domain"/>
    <property type="match status" value="1"/>
</dbReference>
<name>A0AAW2WDI4_9LAMI</name>
<evidence type="ECO:0000259" key="6">
    <source>
        <dbReference type="PROSITE" id="PS50888"/>
    </source>
</evidence>
<dbReference type="AlphaFoldDB" id="A0AAW2WDI4"/>
<keyword evidence="4" id="KW-0539">Nucleus</keyword>
<comment type="caution">
    <text evidence="7">The sequence shown here is derived from an EMBL/GenBank/DDBJ whole genome shotgun (WGS) entry which is preliminary data.</text>
</comment>
<keyword evidence="3" id="KW-0804">Transcription</keyword>
<evidence type="ECO:0000313" key="7">
    <source>
        <dbReference type="EMBL" id="KAL0439368.1"/>
    </source>
</evidence>
<accession>A0AAW2WDI4</accession>
<dbReference type="GO" id="GO:0005634">
    <property type="term" value="C:nucleus"/>
    <property type="evidence" value="ECO:0007669"/>
    <property type="project" value="UniProtKB-SubCell"/>
</dbReference>
<proteinExistence type="predicted"/>
<organism evidence="7">
    <name type="scientific">Sesamum latifolium</name>
    <dbReference type="NCBI Taxonomy" id="2727402"/>
    <lineage>
        <taxon>Eukaryota</taxon>
        <taxon>Viridiplantae</taxon>
        <taxon>Streptophyta</taxon>
        <taxon>Embryophyta</taxon>
        <taxon>Tracheophyta</taxon>
        <taxon>Spermatophyta</taxon>
        <taxon>Magnoliopsida</taxon>
        <taxon>eudicotyledons</taxon>
        <taxon>Gunneridae</taxon>
        <taxon>Pentapetalae</taxon>
        <taxon>asterids</taxon>
        <taxon>lamiids</taxon>
        <taxon>Lamiales</taxon>
        <taxon>Pedaliaceae</taxon>
        <taxon>Sesamum</taxon>
    </lineage>
</organism>
<reference evidence="7" key="1">
    <citation type="submission" date="2020-06" db="EMBL/GenBank/DDBJ databases">
        <authorList>
            <person name="Li T."/>
            <person name="Hu X."/>
            <person name="Zhang T."/>
            <person name="Song X."/>
            <person name="Zhang H."/>
            <person name="Dai N."/>
            <person name="Sheng W."/>
            <person name="Hou X."/>
            <person name="Wei L."/>
        </authorList>
    </citation>
    <scope>NUCLEOTIDE SEQUENCE</scope>
    <source>
        <strain evidence="7">KEN1</strain>
        <tissue evidence="7">Leaf</tissue>
    </source>
</reference>
<protein>
    <submittedName>
        <fullName evidence="7">Transcription factor</fullName>
    </submittedName>
</protein>
<dbReference type="EMBL" id="JACGWN010000008">
    <property type="protein sequence ID" value="KAL0439368.1"/>
    <property type="molecule type" value="Genomic_DNA"/>
</dbReference>
<keyword evidence="2" id="KW-0805">Transcription regulation</keyword>
<dbReference type="SMART" id="SM00353">
    <property type="entry name" value="HLH"/>
    <property type="match status" value="1"/>
</dbReference>
<evidence type="ECO:0000256" key="1">
    <source>
        <dbReference type="ARBA" id="ARBA00004123"/>
    </source>
</evidence>
<gene>
    <name evidence="7" type="ORF">Slati_2419800</name>
</gene>
<dbReference type="SUPFAM" id="SSF47459">
    <property type="entry name" value="HLH, helix-loop-helix DNA-binding domain"/>
    <property type="match status" value="1"/>
</dbReference>
<dbReference type="PANTHER" id="PTHR31945:SF15">
    <property type="entry name" value="TRANSCRIPTION FACTOR BHLH61-RELATED"/>
    <property type="match status" value="1"/>
</dbReference>
<evidence type="ECO:0000256" key="2">
    <source>
        <dbReference type="ARBA" id="ARBA00023015"/>
    </source>
</evidence>
<dbReference type="PROSITE" id="PS50888">
    <property type="entry name" value="BHLH"/>
    <property type="match status" value="1"/>
</dbReference>
<sequence>MEFYTSDQDFIEELQGVRNMEYCTNQDFNTTNIGWSSDLDLFPANSCFQDYSLPIAPAPDCPLYSVPFGDELSAPDFTSDSSNARLNSQTLPYDNSQEEYYSIPILGDEDGGTAALSRTGVSDMGIGAPCKVEPVPELPTFNTGFSFETQVKNKGKKLNGQPSKNLMAERRRRKRLNDRLSMLRSVVPKISKMDRTSILGDTIDYMKELLERVNNLQEEMDLATKELGLFSMFKDVKPNEILVRNSPKFDVERRGSETKIQICCAGKPGLLLSTVTTLEASALEIQHCVISCFNDFAMQASCSEGRATWGLGEGRRQRLGEGETAVTVNEEAQGKEGREKGGLEKWGKWRRWGNMEGGGGWRWHGVRGGVGGGEGEGLAGVSRVKF</sequence>
<comment type="subcellular location">
    <subcellularLocation>
        <location evidence="1">Nucleus</location>
    </subcellularLocation>
</comment>
<dbReference type="InterPro" id="IPR051358">
    <property type="entry name" value="TF_AMS/ICE1/BHLH6-like"/>
</dbReference>
<dbReference type="GO" id="GO:0046983">
    <property type="term" value="F:protein dimerization activity"/>
    <property type="evidence" value="ECO:0007669"/>
    <property type="project" value="InterPro"/>
</dbReference>
<evidence type="ECO:0000256" key="3">
    <source>
        <dbReference type="ARBA" id="ARBA00023163"/>
    </source>
</evidence>
<keyword evidence="5" id="KW-0175">Coiled coil</keyword>
<evidence type="ECO:0000256" key="5">
    <source>
        <dbReference type="SAM" id="Coils"/>
    </source>
</evidence>
<feature type="coiled-coil region" evidence="5">
    <location>
        <begin position="199"/>
        <end position="226"/>
    </location>
</feature>
<evidence type="ECO:0000256" key="4">
    <source>
        <dbReference type="ARBA" id="ARBA00023242"/>
    </source>
</evidence>
<feature type="domain" description="BHLH" evidence="6">
    <location>
        <begin position="160"/>
        <end position="209"/>
    </location>
</feature>
<dbReference type="PANTHER" id="PTHR31945">
    <property type="entry name" value="TRANSCRIPTION FACTOR SCREAM2-RELATED"/>
    <property type="match status" value="1"/>
</dbReference>
<dbReference type="Pfam" id="PF00010">
    <property type="entry name" value="HLH"/>
    <property type="match status" value="1"/>
</dbReference>
<dbReference type="InterPro" id="IPR011598">
    <property type="entry name" value="bHLH_dom"/>
</dbReference>
<dbReference type="GO" id="GO:0043565">
    <property type="term" value="F:sequence-specific DNA binding"/>
    <property type="evidence" value="ECO:0007669"/>
    <property type="project" value="TreeGrafter"/>
</dbReference>
<dbReference type="GO" id="GO:0003700">
    <property type="term" value="F:DNA-binding transcription factor activity"/>
    <property type="evidence" value="ECO:0007669"/>
    <property type="project" value="TreeGrafter"/>
</dbReference>
<reference evidence="7" key="2">
    <citation type="journal article" date="2024" name="Plant">
        <title>Genomic evolution and insights into agronomic trait innovations of Sesamum species.</title>
        <authorList>
            <person name="Miao H."/>
            <person name="Wang L."/>
            <person name="Qu L."/>
            <person name="Liu H."/>
            <person name="Sun Y."/>
            <person name="Le M."/>
            <person name="Wang Q."/>
            <person name="Wei S."/>
            <person name="Zheng Y."/>
            <person name="Lin W."/>
            <person name="Duan Y."/>
            <person name="Cao H."/>
            <person name="Xiong S."/>
            <person name="Wang X."/>
            <person name="Wei L."/>
            <person name="Li C."/>
            <person name="Ma Q."/>
            <person name="Ju M."/>
            <person name="Zhao R."/>
            <person name="Li G."/>
            <person name="Mu C."/>
            <person name="Tian Q."/>
            <person name="Mei H."/>
            <person name="Zhang T."/>
            <person name="Gao T."/>
            <person name="Zhang H."/>
        </authorList>
    </citation>
    <scope>NUCLEOTIDE SEQUENCE</scope>
    <source>
        <strain evidence="7">KEN1</strain>
    </source>
</reference>
<dbReference type="InterPro" id="IPR036638">
    <property type="entry name" value="HLH_DNA-bd_sf"/>
</dbReference>